<dbReference type="Proteomes" id="UP000235388">
    <property type="component" value="Unassembled WGS sequence"/>
</dbReference>
<name>A0A2N5TX13_9BASI</name>
<gene>
    <name evidence="3" type="ORF">PCANC_27494</name>
</gene>
<keyword evidence="4" id="KW-1185">Reference proteome</keyword>
<evidence type="ECO:0000256" key="1">
    <source>
        <dbReference type="SAM" id="MobiDB-lite"/>
    </source>
</evidence>
<feature type="chain" id="PRO_5014931033" evidence="2">
    <location>
        <begin position="19"/>
        <end position="261"/>
    </location>
</feature>
<feature type="region of interest" description="Disordered" evidence="1">
    <location>
        <begin position="217"/>
        <end position="237"/>
    </location>
</feature>
<dbReference type="EMBL" id="PGCJ01000391">
    <property type="protein sequence ID" value="PLW30030.1"/>
    <property type="molecule type" value="Genomic_DNA"/>
</dbReference>
<proteinExistence type="predicted"/>
<evidence type="ECO:0000313" key="4">
    <source>
        <dbReference type="Proteomes" id="UP000235388"/>
    </source>
</evidence>
<feature type="signal peptide" evidence="2">
    <location>
        <begin position="1"/>
        <end position="18"/>
    </location>
</feature>
<organism evidence="3 4">
    <name type="scientific">Puccinia coronata f. sp. avenae</name>
    <dbReference type="NCBI Taxonomy" id="200324"/>
    <lineage>
        <taxon>Eukaryota</taxon>
        <taxon>Fungi</taxon>
        <taxon>Dikarya</taxon>
        <taxon>Basidiomycota</taxon>
        <taxon>Pucciniomycotina</taxon>
        <taxon>Pucciniomycetes</taxon>
        <taxon>Pucciniales</taxon>
        <taxon>Pucciniaceae</taxon>
        <taxon>Puccinia</taxon>
    </lineage>
</organism>
<dbReference type="AlphaFoldDB" id="A0A2N5TX13"/>
<evidence type="ECO:0000256" key="2">
    <source>
        <dbReference type="SAM" id="SignalP"/>
    </source>
</evidence>
<accession>A0A2N5TX13</accession>
<protein>
    <submittedName>
        <fullName evidence="3">Uncharacterized protein</fullName>
    </submittedName>
</protein>
<comment type="caution">
    <text evidence="3">The sequence shown here is derived from an EMBL/GenBank/DDBJ whole genome shotgun (WGS) entry which is preliminary data.</text>
</comment>
<evidence type="ECO:0000313" key="3">
    <source>
        <dbReference type="EMBL" id="PLW30030.1"/>
    </source>
</evidence>
<sequence>MLFKRLLLLSALSLQAAADSNSIANAVTHSNPTSGLERRASGQSLATAWASISVAVKTCLSTYKASGTTASVAVSATVTLQTALSAASSDCDSGCDAVQASVSASVSACLKGLQDVISTGLSAYASVKTQLTDIYASFSAFVQVAGEVIVAVGLDLNVFINGLGLNLSIYVSIGINITSIIGGIIGIGIKKPNINTTIYDDHKDRALVPICVGQDGEPRSAPTGVPLRSQASPDVAPRRCRNAAEPIKLGTSAERRVQSGL</sequence>
<keyword evidence="2" id="KW-0732">Signal</keyword>
<reference evidence="3 4" key="1">
    <citation type="submission" date="2017-11" db="EMBL/GenBank/DDBJ databases">
        <title>De novo assembly and phasing of dikaryotic genomes from two isolates of Puccinia coronata f. sp. avenae, the causal agent of oat crown rust.</title>
        <authorList>
            <person name="Miller M.E."/>
            <person name="Zhang Y."/>
            <person name="Omidvar V."/>
            <person name="Sperschneider J."/>
            <person name="Schwessinger B."/>
            <person name="Raley C."/>
            <person name="Palmer J.M."/>
            <person name="Garnica D."/>
            <person name="Upadhyaya N."/>
            <person name="Rathjen J."/>
            <person name="Taylor J.M."/>
            <person name="Park R.F."/>
            <person name="Dodds P.N."/>
            <person name="Hirsch C.D."/>
            <person name="Kianian S.F."/>
            <person name="Figueroa M."/>
        </authorList>
    </citation>
    <scope>NUCLEOTIDE SEQUENCE [LARGE SCALE GENOMIC DNA]</scope>
    <source>
        <strain evidence="3">12NC29</strain>
    </source>
</reference>